<keyword evidence="1" id="KW-0812">Transmembrane</keyword>
<proteinExistence type="predicted"/>
<dbReference type="Proteomes" id="UP000272464">
    <property type="component" value="Unassembled WGS sequence"/>
</dbReference>
<dbReference type="RefSeq" id="WP_127197693.1">
    <property type="nucleotide sequence ID" value="NZ_RZNX01000001.1"/>
</dbReference>
<feature type="transmembrane region" description="Helical" evidence="1">
    <location>
        <begin position="52"/>
        <end position="70"/>
    </location>
</feature>
<comment type="caution">
    <text evidence="2">The sequence shown here is derived from an EMBL/GenBank/DDBJ whole genome shotgun (WGS) entry which is preliminary data.</text>
</comment>
<name>A0A3S1E1S4_9BACL</name>
<dbReference type="EMBL" id="RZNX01000001">
    <property type="protein sequence ID" value="RUT35997.1"/>
    <property type="molecule type" value="Genomic_DNA"/>
</dbReference>
<feature type="transmembrane region" description="Helical" evidence="1">
    <location>
        <begin position="20"/>
        <end position="40"/>
    </location>
</feature>
<reference evidence="2 3" key="1">
    <citation type="submission" date="2018-12" db="EMBL/GenBank/DDBJ databases">
        <authorList>
            <person name="Sun L."/>
            <person name="Chen Z."/>
        </authorList>
    </citation>
    <scope>NUCLEOTIDE SEQUENCE [LARGE SCALE GENOMIC DNA]</scope>
    <source>
        <strain evidence="2 3">3-5-3</strain>
    </source>
</reference>
<keyword evidence="1" id="KW-0472">Membrane</keyword>
<dbReference type="OrthoDB" id="9958582at2"/>
<organism evidence="2 3">
    <name type="scientific">Paenibacillus zeisoli</name>
    <dbReference type="NCBI Taxonomy" id="2496267"/>
    <lineage>
        <taxon>Bacteria</taxon>
        <taxon>Bacillati</taxon>
        <taxon>Bacillota</taxon>
        <taxon>Bacilli</taxon>
        <taxon>Bacillales</taxon>
        <taxon>Paenibacillaceae</taxon>
        <taxon>Paenibacillus</taxon>
    </lineage>
</organism>
<gene>
    <name evidence="2" type="ORF">EJP77_03080</name>
</gene>
<evidence type="ECO:0000313" key="3">
    <source>
        <dbReference type="Proteomes" id="UP000272464"/>
    </source>
</evidence>
<evidence type="ECO:0000313" key="2">
    <source>
        <dbReference type="EMBL" id="RUT35997.1"/>
    </source>
</evidence>
<evidence type="ECO:0000256" key="1">
    <source>
        <dbReference type="SAM" id="Phobius"/>
    </source>
</evidence>
<keyword evidence="1" id="KW-1133">Transmembrane helix</keyword>
<sequence length="107" mass="11558">MNNISDNQLQESREGMGSVVVSILLMIIAFILTLFTLLIFFRNHTSPNTIGIWIPIGITSAASLAGLFFGRNALRTGAARGLSLLSMTVCVVLLLLEAGLAVYMLMK</sequence>
<feature type="transmembrane region" description="Helical" evidence="1">
    <location>
        <begin position="82"/>
        <end position="106"/>
    </location>
</feature>
<keyword evidence="3" id="KW-1185">Reference proteome</keyword>
<accession>A0A3S1E1S4</accession>
<dbReference type="AlphaFoldDB" id="A0A3S1E1S4"/>
<protein>
    <submittedName>
        <fullName evidence="2">Uncharacterized protein</fullName>
    </submittedName>
</protein>